<dbReference type="GO" id="GO:0043190">
    <property type="term" value="C:ATP-binding cassette (ABC) transporter complex"/>
    <property type="evidence" value="ECO:0007669"/>
    <property type="project" value="TreeGrafter"/>
</dbReference>
<dbReference type="SUPFAM" id="SSF52540">
    <property type="entry name" value="P-loop containing nucleoside triphosphate hydrolases"/>
    <property type="match status" value="1"/>
</dbReference>
<dbReference type="Pfam" id="PF00005">
    <property type="entry name" value="ABC_tran"/>
    <property type="match status" value="1"/>
</dbReference>
<accession>A0A9D1L9I5</accession>
<comment type="caution">
    <text evidence="10">The sequence shown here is derived from an EMBL/GenBank/DDBJ whole genome shotgun (WGS) entry which is preliminary data.</text>
</comment>
<dbReference type="EMBL" id="DVMM01000140">
    <property type="protein sequence ID" value="HIU29979.1"/>
    <property type="molecule type" value="Genomic_DNA"/>
</dbReference>
<evidence type="ECO:0000313" key="11">
    <source>
        <dbReference type="Proteomes" id="UP000824089"/>
    </source>
</evidence>
<protein>
    <recommendedName>
        <fullName evidence="8">Energy-coupling factor transporter ATP-binding protein EcfA2</fullName>
        <ecNumber evidence="8">7.-.-.-</ecNumber>
    </recommendedName>
</protein>
<dbReference type="GO" id="GO:0005524">
    <property type="term" value="F:ATP binding"/>
    <property type="evidence" value="ECO:0007669"/>
    <property type="project" value="UniProtKB-UniRule"/>
</dbReference>
<evidence type="ECO:0000256" key="5">
    <source>
        <dbReference type="ARBA" id="ARBA00022840"/>
    </source>
</evidence>
<evidence type="ECO:0000313" key="10">
    <source>
        <dbReference type="EMBL" id="HIU29979.1"/>
    </source>
</evidence>
<keyword evidence="5 8" id="KW-0067">ATP-binding</keyword>
<dbReference type="CDD" id="cd03225">
    <property type="entry name" value="ABC_cobalt_CbiO_domain1"/>
    <property type="match status" value="1"/>
</dbReference>
<dbReference type="Proteomes" id="UP000824089">
    <property type="component" value="Unassembled WGS sequence"/>
</dbReference>
<dbReference type="GO" id="GO:0016887">
    <property type="term" value="F:ATP hydrolysis activity"/>
    <property type="evidence" value="ECO:0007669"/>
    <property type="project" value="InterPro"/>
</dbReference>
<dbReference type="InterPro" id="IPR003593">
    <property type="entry name" value="AAA+_ATPase"/>
</dbReference>
<reference evidence="10" key="2">
    <citation type="journal article" date="2021" name="PeerJ">
        <title>Extensive microbial diversity within the chicken gut microbiome revealed by metagenomics and culture.</title>
        <authorList>
            <person name="Gilroy R."/>
            <person name="Ravi A."/>
            <person name="Getino M."/>
            <person name="Pursley I."/>
            <person name="Horton D.L."/>
            <person name="Alikhan N.F."/>
            <person name="Baker D."/>
            <person name="Gharbi K."/>
            <person name="Hall N."/>
            <person name="Watson M."/>
            <person name="Adriaenssens E.M."/>
            <person name="Foster-Nyarko E."/>
            <person name="Jarju S."/>
            <person name="Secka A."/>
            <person name="Antonio M."/>
            <person name="Oren A."/>
            <person name="Chaudhuri R.R."/>
            <person name="La Ragione R."/>
            <person name="Hildebrand F."/>
            <person name="Pallen M.J."/>
        </authorList>
    </citation>
    <scope>NUCLEOTIDE SEQUENCE</scope>
    <source>
        <strain evidence="10">CHK195-4489</strain>
    </source>
</reference>
<feature type="domain" description="ABC transporter" evidence="9">
    <location>
        <begin position="3"/>
        <end position="242"/>
    </location>
</feature>
<dbReference type="InterPro" id="IPR030946">
    <property type="entry name" value="EcfA2"/>
</dbReference>
<evidence type="ECO:0000256" key="1">
    <source>
        <dbReference type="ARBA" id="ARBA00004202"/>
    </source>
</evidence>
<dbReference type="PROSITE" id="PS50893">
    <property type="entry name" value="ABC_TRANSPORTER_2"/>
    <property type="match status" value="1"/>
</dbReference>
<evidence type="ECO:0000256" key="6">
    <source>
        <dbReference type="ARBA" id="ARBA00022967"/>
    </source>
</evidence>
<reference evidence="10" key="1">
    <citation type="submission" date="2020-10" db="EMBL/GenBank/DDBJ databases">
        <authorList>
            <person name="Gilroy R."/>
        </authorList>
    </citation>
    <scope>NUCLEOTIDE SEQUENCE</scope>
    <source>
        <strain evidence="10">CHK195-4489</strain>
    </source>
</reference>
<evidence type="ECO:0000256" key="3">
    <source>
        <dbReference type="ARBA" id="ARBA00022475"/>
    </source>
</evidence>
<keyword evidence="7 8" id="KW-0472">Membrane</keyword>
<dbReference type="SMART" id="SM00382">
    <property type="entry name" value="AAA"/>
    <property type="match status" value="1"/>
</dbReference>
<dbReference type="GO" id="GO:0042626">
    <property type="term" value="F:ATPase-coupled transmembrane transporter activity"/>
    <property type="evidence" value="ECO:0007669"/>
    <property type="project" value="TreeGrafter"/>
</dbReference>
<keyword evidence="3 8" id="KW-1003">Cell membrane</keyword>
<evidence type="ECO:0000256" key="4">
    <source>
        <dbReference type="ARBA" id="ARBA00022741"/>
    </source>
</evidence>
<dbReference type="PANTHER" id="PTHR43553">
    <property type="entry name" value="HEAVY METAL TRANSPORTER"/>
    <property type="match status" value="1"/>
</dbReference>
<dbReference type="PANTHER" id="PTHR43553:SF27">
    <property type="entry name" value="ENERGY-COUPLING FACTOR TRANSPORTER ATP-BINDING PROTEIN ECFA2"/>
    <property type="match status" value="1"/>
</dbReference>
<dbReference type="Gene3D" id="3.40.50.300">
    <property type="entry name" value="P-loop containing nucleotide triphosphate hydrolases"/>
    <property type="match status" value="1"/>
</dbReference>
<evidence type="ECO:0000259" key="9">
    <source>
        <dbReference type="PROSITE" id="PS50893"/>
    </source>
</evidence>
<dbReference type="InterPro" id="IPR003439">
    <property type="entry name" value="ABC_transporter-like_ATP-bd"/>
</dbReference>
<dbReference type="InterPro" id="IPR027417">
    <property type="entry name" value="P-loop_NTPase"/>
</dbReference>
<comment type="subcellular location">
    <subcellularLocation>
        <location evidence="1 8">Cell membrane</location>
        <topology evidence="1 8">Peripheral membrane protein</topology>
    </subcellularLocation>
</comment>
<dbReference type="FunFam" id="3.40.50.300:FF:000224">
    <property type="entry name" value="Energy-coupling factor transporter ATP-binding protein EcfA"/>
    <property type="match status" value="1"/>
</dbReference>
<name>A0A9D1L9I5_9CLOT</name>
<gene>
    <name evidence="10" type="ORF">IAD50_06765</name>
</gene>
<dbReference type="InterPro" id="IPR017871">
    <property type="entry name" value="ABC_transporter-like_CS"/>
</dbReference>
<dbReference type="NCBIfam" id="TIGR04521">
    <property type="entry name" value="ECF_ATPase_2"/>
    <property type="match status" value="1"/>
</dbReference>
<dbReference type="InterPro" id="IPR015856">
    <property type="entry name" value="ABC_transpr_CbiO/EcfA_su"/>
</dbReference>
<dbReference type="EC" id="7.-.-.-" evidence="8"/>
<dbReference type="AlphaFoldDB" id="A0A9D1L9I5"/>
<organism evidence="10 11">
    <name type="scientific">Candidatus Egerieisoma faecipullorum</name>
    <dbReference type="NCBI Taxonomy" id="2840963"/>
    <lineage>
        <taxon>Bacteria</taxon>
        <taxon>Bacillati</taxon>
        <taxon>Bacillota</taxon>
        <taxon>Clostridia</taxon>
        <taxon>Eubacteriales</taxon>
        <taxon>Clostridiaceae</taxon>
        <taxon>Clostridiaceae incertae sedis</taxon>
        <taxon>Candidatus Egerieisoma</taxon>
    </lineage>
</organism>
<keyword evidence="2 8" id="KW-0813">Transport</keyword>
<keyword evidence="6" id="KW-1278">Translocase</keyword>
<dbReference type="PROSITE" id="PS00211">
    <property type="entry name" value="ABC_TRANSPORTER_1"/>
    <property type="match status" value="1"/>
</dbReference>
<comment type="similarity">
    <text evidence="8">Belongs to the ABC transporter superfamily. Energy-coupling factor EcfA family.</text>
</comment>
<comment type="subunit">
    <text evidence="8">Forms a stable energy-coupling factor (ECF) transporter complex composed of 2 membrane-embedded substrate-binding proteins (S component), 2 ATP-binding proteins (A component) and 2 transmembrane proteins (T component).</text>
</comment>
<evidence type="ECO:0000256" key="7">
    <source>
        <dbReference type="ARBA" id="ARBA00023136"/>
    </source>
</evidence>
<proteinExistence type="inferred from homology"/>
<evidence type="ECO:0000256" key="8">
    <source>
        <dbReference type="RuleBase" id="RU365104"/>
    </source>
</evidence>
<comment type="function">
    <text evidence="8">ATP-binding (A) component of a common energy-coupling factor (ECF) ABC-transporter complex.</text>
</comment>
<keyword evidence="4 8" id="KW-0547">Nucleotide-binding</keyword>
<evidence type="ECO:0000256" key="2">
    <source>
        <dbReference type="ARBA" id="ARBA00022448"/>
    </source>
</evidence>
<dbReference type="InterPro" id="IPR050095">
    <property type="entry name" value="ECF_ABC_transporter_ATP-bd"/>
</dbReference>
<sequence>MSLKVEALSYTYMKGTPFEKKALDNVTFEIETGEFVGIIGHTGCGKSTLVQHFNGLLKPEEGNIYIDGKLMNHSNIKEMRKQVGLVFQYPEYQLFESTVYKDIAFGIRSEGLSHEEEYRRVLDAAEKTGLSEDLLENSIYDLSGGQKRRAAIAGIIVMNPEILVLDEPAAGLDPAGRDDILQFAKRLRDDNGITVILVSHSMEDIAKLADKVIVLNEGKLEMMGTPREVFRNEQRLNQIGLTVPQMTSLFHRLGGLLPESGIRKEIFTVEEGAEEILRLLGIRRGTGGTDL</sequence>